<evidence type="ECO:0000256" key="1">
    <source>
        <dbReference type="SAM" id="Phobius"/>
    </source>
</evidence>
<feature type="transmembrane region" description="Helical" evidence="1">
    <location>
        <begin position="6"/>
        <end position="22"/>
    </location>
</feature>
<accession>A0A8J8MQ95</accession>
<gene>
    <name evidence="2" type="primary">spoVAE</name>
    <name evidence="2" type="ORF">HZI73_06520</name>
</gene>
<organism evidence="2 3">
    <name type="scientific">Vallitalea pronyensis</name>
    <dbReference type="NCBI Taxonomy" id="1348613"/>
    <lineage>
        <taxon>Bacteria</taxon>
        <taxon>Bacillati</taxon>
        <taxon>Bacillota</taxon>
        <taxon>Clostridia</taxon>
        <taxon>Lachnospirales</taxon>
        <taxon>Vallitaleaceae</taxon>
        <taxon>Vallitalea</taxon>
    </lineage>
</organism>
<keyword evidence="1" id="KW-0812">Transmembrane</keyword>
<dbReference type="Proteomes" id="UP000683246">
    <property type="component" value="Chromosome"/>
</dbReference>
<keyword evidence="3" id="KW-1185">Reference proteome</keyword>
<dbReference type="AlphaFoldDB" id="A0A8J8MQ95"/>
<dbReference type="PANTHER" id="PTHR38450">
    <property type="entry name" value="STAGE V SPORULATION PROTEIN AC-RELATED"/>
    <property type="match status" value="1"/>
</dbReference>
<dbReference type="NCBIfam" id="TIGR02839">
    <property type="entry name" value="spore_V_AE"/>
    <property type="match status" value="1"/>
</dbReference>
<proteinExistence type="predicted"/>
<dbReference type="InterPro" id="IPR005562">
    <property type="entry name" value="SpoVA"/>
</dbReference>
<dbReference type="EMBL" id="CP058649">
    <property type="protein sequence ID" value="QUI25611.1"/>
    <property type="molecule type" value="Genomic_DNA"/>
</dbReference>
<dbReference type="PANTHER" id="PTHR38450:SF2">
    <property type="entry name" value="STAGE V SPORULATION PROTEIN AEB"/>
    <property type="match status" value="1"/>
</dbReference>
<evidence type="ECO:0000313" key="2">
    <source>
        <dbReference type="EMBL" id="QUI25611.1"/>
    </source>
</evidence>
<name>A0A8J8MQ95_9FIRM</name>
<feature type="transmembrane region" description="Helical" evidence="1">
    <location>
        <begin position="29"/>
        <end position="48"/>
    </location>
</feature>
<keyword evidence="1" id="KW-1133">Transmembrane helix</keyword>
<feature type="transmembrane region" description="Helical" evidence="1">
    <location>
        <begin position="54"/>
        <end position="74"/>
    </location>
</feature>
<feature type="transmembrane region" description="Helical" evidence="1">
    <location>
        <begin position="86"/>
        <end position="112"/>
    </location>
</feature>
<protein>
    <submittedName>
        <fullName evidence="2">Stage V sporulation protein AE</fullName>
    </submittedName>
</protein>
<reference evidence="2" key="1">
    <citation type="submission" date="2020-07" db="EMBL/GenBank/DDBJ databases">
        <title>Vallitalea pronyensis genome.</title>
        <authorList>
            <person name="Postec A."/>
        </authorList>
    </citation>
    <scope>NUCLEOTIDE SEQUENCE</scope>
    <source>
        <strain evidence="2">FatNI3</strain>
    </source>
</reference>
<sequence length="118" mass="12286">MDYIKVFVTGGIICVIGQILMDKTKLKPARILVIYVSVGTFLTGLGLYEYIVDWGGAGATVPLIGFGYALGVGVMEEVKTAGFLGVFTGGLTATAGGITAALIFGYLAAILFNPKDTK</sequence>
<keyword evidence="1" id="KW-0472">Membrane</keyword>
<dbReference type="InterPro" id="IPR014204">
    <property type="entry name" value="Spore_V_AE"/>
</dbReference>
<dbReference type="KEGG" id="vpy:HZI73_06520"/>
<evidence type="ECO:0000313" key="3">
    <source>
        <dbReference type="Proteomes" id="UP000683246"/>
    </source>
</evidence>
<dbReference type="Pfam" id="PF03862">
    <property type="entry name" value="SpoVAC_SpoVAEB"/>
    <property type="match status" value="1"/>
</dbReference>